<comment type="caution">
    <text evidence="2">The sequence shown here is derived from an EMBL/GenBank/DDBJ whole genome shotgun (WGS) entry which is preliminary data.</text>
</comment>
<feature type="compositionally biased region" description="Basic residues" evidence="1">
    <location>
        <begin position="323"/>
        <end position="334"/>
    </location>
</feature>
<feature type="region of interest" description="Disordered" evidence="1">
    <location>
        <begin position="378"/>
        <end position="403"/>
    </location>
</feature>
<feature type="compositionally biased region" description="Polar residues" evidence="1">
    <location>
        <begin position="141"/>
        <end position="160"/>
    </location>
</feature>
<feature type="compositionally biased region" description="Polar residues" evidence="1">
    <location>
        <begin position="463"/>
        <end position="472"/>
    </location>
</feature>
<evidence type="ECO:0000256" key="1">
    <source>
        <dbReference type="SAM" id="MobiDB-lite"/>
    </source>
</evidence>
<reference evidence="3" key="1">
    <citation type="journal article" date="2017" name="Nat. Microbiol.">
        <title>Global analysis of biosynthetic gene clusters reveals vast potential of secondary metabolite production in Penicillium species.</title>
        <authorList>
            <person name="Nielsen J.C."/>
            <person name="Grijseels S."/>
            <person name="Prigent S."/>
            <person name="Ji B."/>
            <person name="Dainat J."/>
            <person name="Nielsen K.F."/>
            <person name="Frisvad J.C."/>
            <person name="Workman M."/>
            <person name="Nielsen J."/>
        </authorList>
    </citation>
    <scope>NUCLEOTIDE SEQUENCE [LARGE SCALE GENOMIC DNA]</scope>
    <source>
        <strain evidence="3">IBT 24891</strain>
    </source>
</reference>
<evidence type="ECO:0000313" key="3">
    <source>
        <dbReference type="Proteomes" id="UP000191285"/>
    </source>
</evidence>
<feature type="compositionally biased region" description="Basic and acidic residues" evidence="1">
    <location>
        <begin position="68"/>
        <end position="78"/>
    </location>
</feature>
<evidence type="ECO:0008006" key="4">
    <source>
        <dbReference type="Google" id="ProtNLM"/>
    </source>
</evidence>
<proteinExistence type="predicted"/>
<accession>A0A1V6TVP3</accession>
<keyword evidence="3" id="KW-1185">Reference proteome</keyword>
<feature type="compositionally biased region" description="Basic and acidic residues" evidence="1">
    <location>
        <begin position="436"/>
        <end position="445"/>
    </location>
</feature>
<dbReference type="AlphaFoldDB" id="A0A1V6TVP3"/>
<dbReference type="OrthoDB" id="4161595at2759"/>
<sequence length="509" mass="58091">MPYLTGPKNPKPDEDFDPDPETLAYSLSPTIPPETSTPPDEQELHSQEIDPPVYPSWTGLVGYPESFTRSREERELPDPRPAVYWYRRLQNSQALLHQHGPEDIVPLSSMYSLNPSGSPHVEHASFHAHQDTNLDTKTRQQNDSTSSDYQPVSSPDSSDFLTEYSDDDFSDYKDDLDETEFMASSPAFTDQSNTDPNVKCEFAEVCQMGADGEKTHYRKIISHIFGRNKSATKVFPQEVWVHYCRKHYQRARYRAGEWPFTQCNLLEESLIRMEQWGGVESFELILRRREQERIHGTDNQDDSGTDHGQTSQIPARPACKSTSHGKAHTVGRRNPRAVVAPVPDWLRDRTGKGLNFKDIGEIIREIRRYLKELRRVETKVSVKSETPNQSKKKKDPSVRTPVSPIRFPDIEIIPTFRTWALEEYERRCKLKREENTKKKGMELAKKKSPSKVSGGRSRGFNARANTPRSSHGVNDDVSRSPRTADIGKTGDRRQSLGRINSRGGVQKPL</sequence>
<feature type="region of interest" description="Disordered" evidence="1">
    <location>
        <begin position="436"/>
        <end position="509"/>
    </location>
</feature>
<dbReference type="EMBL" id="MLKD01000002">
    <property type="protein sequence ID" value="OQE30064.1"/>
    <property type="molecule type" value="Genomic_DNA"/>
</dbReference>
<dbReference type="Proteomes" id="UP000191285">
    <property type="component" value="Unassembled WGS sequence"/>
</dbReference>
<protein>
    <recommendedName>
        <fullName evidence="4">ORP1 like protein</fullName>
    </recommendedName>
</protein>
<dbReference type="STRING" id="303698.A0A1V6TVP3"/>
<feature type="region of interest" description="Disordered" evidence="1">
    <location>
        <begin position="1"/>
        <end position="80"/>
    </location>
</feature>
<feature type="region of interest" description="Disordered" evidence="1">
    <location>
        <begin position="135"/>
        <end position="160"/>
    </location>
</feature>
<feature type="region of interest" description="Disordered" evidence="1">
    <location>
        <begin position="294"/>
        <end position="334"/>
    </location>
</feature>
<organism evidence="2 3">
    <name type="scientific">Penicillium steckii</name>
    <dbReference type="NCBI Taxonomy" id="303698"/>
    <lineage>
        <taxon>Eukaryota</taxon>
        <taxon>Fungi</taxon>
        <taxon>Dikarya</taxon>
        <taxon>Ascomycota</taxon>
        <taxon>Pezizomycotina</taxon>
        <taxon>Eurotiomycetes</taxon>
        <taxon>Eurotiomycetidae</taxon>
        <taxon>Eurotiales</taxon>
        <taxon>Aspergillaceae</taxon>
        <taxon>Penicillium</taxon>
    </lineage>
</organism>
<evidence type="ECO:0000313" key="2">
    <source>
        <dbReference type="EMBL" id="OQE30064.1"/>
    </source>
</evidence>
<name>A0A1V6TVP3_9EURO</name>
<gene>
    <name evidence="2" type="ORF">PENSTE_c002G00037</name>
</gene>